<dbReference type="AlphaFoldDB" id="A0AA38L1K3"/>
<keyword evidence="3" id="KW-1185">Reference proteome</keyword>
<dbReference type="GO" id="GO:0006897">
    <property type="term" value="P:endocytosis"/>
    <property type="evidence" value="ECO:0007669"/>
    <property type="project" value="TreeGrafter"/>
</dbReference>
<dbReference type="GO" id="GO:0030139">
    <property type="term" value="C:endocytic vesicle"/>
    <property type="evidence" value="ECO:0007669"/>
    <property type="project" value="TreeGrafter"/>
</dbReference>
<dbReference type="GO" id="GO:0008104">
    <property type="term" value="P:intracellular protein localization"/>
    <property type="evidence" value="ECO:0007669"/>
    <property type="project" value="TreeGrafter"/>
</dbReference>
<dbReference type="Pfam" id="PF25808">
    <property type="entry name" value="TPR_LAA1_C"/>
    <property type="match status" value="1"/>
</dbReference>
<evidence type="ECO:0000313" key="2">
    <source>
        <dbReference type="EMBL" id="KAJ3779812.1"/>
    </source>
</evidence>
<dbReference type="InterPro" id="IPR057981">
    <property type="entry name" value="TPR_LAA1-like_C"/>
</dbReference>
<evidence type="ECO:0000313" key="3">
    <source>
        <dbReference type="Proteomes" id="UP001163798"/>
    </source>
</evidence>
<evidence type="ECO:0000259" key="1">
    <source>
        <dbReference type="Pfam" id="PF25808"/>
    </source>
</evidence>
<protein>
    <recommendedName>
        <fullName evidence="1">LAA1-like C-terminal TPR repeats domain-containing protein</fullName>
    </recommendedName>
</protein>
<feature type="domain" description="LAA1-like C-terminal TPR repeats" evidence="1">
    <location>
        <begin position="36"/>
        <end position="204"/>
    </location>
</feature>
<reference evidence="2" key="1">
    <citation type="submission" date="2022-08" db="EMBL/GenBank/DDBJ databases">
        <authorList>
            <consortium name="DOE Joint Genome Institute"/>
            <person name="Min B."/>
            <person name="Riley R."/>
            <person name="Sierra-Patev S."/>
            <person name="Naranjo-Ortiz M."/>
            <person name="Looney B."/>
            <person name="Konkel Z."/>
            <person name="Slot J.C."/>
            <person name="Sakamoto Y."/>
            <person name="Steenwyk J.L."/>
            <person name="Rokas A."/>
            <person name="Carro J."/>
            <person name="Camarero S."/>
            <person name="Ferreira P."/>
            <person name="Molpeceres G."/>
            <person name="Ruiz-Duenas F.J."/>
            <person name="Serrano A."/>
            <person name="Henrissat B."/>
            <person name="Drula E."/>
            <person name="Hughes K.W."/>
            <person name="Mata J.L."/>
            <person name="Ishikawa N.K."/>
            <person name="Vargas-Isla R."/>
            <person name="Ushijima S."/>
            <person name="Smith C.A."/>
            <person name="Ahrendt S."/>
            <person name="Andreopoulos W."/>
            <person name="He G."/>
            <person name="Labutti K."/>
            <person name="Lipzen A."/>
            <person name="Ng V."/>
            <person name="Sandor L."/>
            <person name="Barry K."/>
            <person name="Martinez A.T."/>
            <person name="Xiao Y."/>
            <person name="Gibbons J.G."/>
            <person name="Terashima K."/>
            <person name="Hibbett D.S."/>
            <person name="Grigoriev I.V."/>
        </authorList>
    </citation>
    <scope>NUCLEOTIDE SEQUENCE</scope>
    <source>
        <strain evidence="2">TFB10291</strain>
    </source>
</reference>
<comment type="caution">
    <text evidence="2">The sequence shown here is derived from an EMBL/GenBank/DDBJ whole genome shotgun (WGS) entry which is preliminary data.</text>
</comment>
<dbReference type="GO" id="GO:0005829">
    <property type="term" value="C:cytosol"/>
    <property type="evidence" value="ECO:0007669"/>
    <property type="project" value="GOC"/>
</dbReference>
<dbReference type="Proteomes" id="UP001163798">
    <property type="component" value="Unassembled WGS sequence"/>
</dbReference>
<gene>
    <name evidence="2" type="ORF">GGU10DRAFT_397914</name>
</gene>
<proteinExistence type="predicted"/>
<dbReference type="GO" id="GO:0005794">
    <property type="term" value="C:Golgi apparatus"/>
    <property type="evidence" value="ECO:0007669"/>
    <property type="project" value="TreeGrafter"/>
</dbReference>
<dbReference type="PANTHER" id="PTHR21663">
    <property type="entry name" value="HYPOTHETICAL HEAT DOMAIN-CONTAINING"/>
    <property type="match status" value="1"/>
</dbReference>
<dbReference type="InterPro" id="IPR040108">
    <property type="entry name" value="Laa1/Sip1/HEATR5"/>
</dbReference>
<accession>A0AA38L1K3</accession>
<dbReference type="GO" id="GO:0042147">
    <property type="term" value="P:retrograde transport, endosome to Golgi"/>
    <property type="evidence" value="ECO:0007669"/>
    <property type="project" value="TreeGrafter"/>
</dbReference>
<dbReference type="EMBL" id="MU794182">
    <property type="protein sequence ID" value="KAJ3779812.1"/>
    <property type="molecule type" value="Genomic_DNA"/>
</dbReference>
<sequence length="239" mass="25621">MRGREGVACTKKVKNNLLAAVLILTAIPPTTKVGQAVVEHSCFLISQKLLETHEVSLTAAHCARTLIAASASGNILLRCCVKLLMPALIEYIAKMVPLVNDGSISESHATAINEVWKAFAMFFGSLTEAARTRLLGVLLPTISLLLANSQNSPSPVVAQSIKQFLSYAAISPTAFKEAASKLDAPTRELLETSIRRAVGGGPQTAALQNTLKPQISLRSFWSRWALASIVITVPINLHQ</sequence>
<dbReference type="PANTHER" id="PTHR21663:SF0">
    <property type="entry name" value="HEAT REPEAT-CONTAINING PROTEIN 5B"/>
    <property type="match status" value="1"/>
</dbReference>
<name>A0AA38L1K3_9AGAR</name>
<dbReference type="GO" id="GO:0016020">
    <property type="term" value="C:membrane"/>
    <property type="evidence" value="ECO:0007669"/>
    <property type="project" value="TreeGrafter"/>
</dbReference>
<organism evidence="2 3">
    <name type="scientific">Lentinula aff. detonsa</name>
    <dbReference type="NCBI Taxonomy" id="2804958"/>
    <lineage>
        <taxon>Eukaryota</taxon>
        <taxon>Fungi</taxon>
        <taxon>Dikarya</taxon>
        <taxon>Basidiomycota</taxon>
        <taxon>Agaricomycotina</taxon>
        <taxon>Agaricomycetes</taxon>
        <taxon>Agaricomycetidae</taxon>
        <taxon>Agaricales</taxon>
        <taxon>Marasmiineae</taxon>
        <taxon>Omphalotaceae</taxon>
        <taxon>Lentinula</taxon>
    </lineage>
</organism>